<evidence type="ECO:0000256" key="1">
    <source>
        <dbReference type="SAM" id="Phobius"/>
    </source>
</evidence>
<feature type="transmembrane region" description="Helical" evidence="1">
    <location>
        <begin position="234"/>
        <end position="258"/>
    </location>
</feature>
<evidence type="ECO:0000313" key="3">
    <source>
        <dbReference type="Proteomes" id="UP000460318"/>
    </source>
</evidence>
<accession>A0A7X3IRJ7</accession>
<dbReference type="RefSeq" id="WP_160501192.1">
    <property type="nucleotide sequence ID" value="NZ_WUBI01000011.1"/>
</dbReference>
<protein>
    <recommendedName>
        <fullName evidence="4">DUF975 family protein</fullName>
    </recommendedName>
</protein>
<gene>
    <name evidence="2" type="ORF">GRF59_29035</name>
</gene>
<feature type="transmembrane region" description="Helical" evidence="1">
    <location>
        <begin position="166"/>
        <end position="187"/>
    </location>
</feature>
<evidence type="ECO:0000313" key="2">
    <source>
        <dbReference type="EMBL" id="MWV47625.1"/>
    </source>
</evidence>
<dbReference type="Proteomes" id="UP000460318">
    <property type="component" value="Unassembled WGS sequence"/>
</dbReference>
<dbReference type="EMBL" id="WUBI01000011">
    <property type="protein sequence ID" value="MWV47625.1"/>
    <property type="molecule type" value="Genomic_DNA"/>
</dbReference>
<reference evidence="2 3" key="1">
    <citation type="submission" date="2019-12" db="EMBL/GenBank/DDBJ databases">
        <title>Paenibacillus sp. nov., an endophytic bacterium isolated from the stem of Dendrobium.</title>
        <authorList>
            <person name="Zhao R."/>
        </authorList>
    </citation>
    <scope>NUCLEOTIDE SEQUENCE [LARGE SCALE GENOMIC DNA]</scope>
    <source>
        <strain evidence="2 3">HJL G12</strain>
    </source>
</reference>
<dbReference type="AlphaFoldDB" id="A0A7X3IRJ7"/>
<sequence length="277" mass="31850">MKSHIASGWKSLKNQFYIVIILFLYQLIWGYFLYRLVHSAVTPLLMRYPDPPPNELSQLLYYIEGKMSLSTSGVVHTYIWILLGMFVLRMLLTPFIHAGIFYGLHREREGEIGLYFFQGMKRHGKVVFLFHLAEWILIAAPAYWILPKAYETLLNGMQLTTIVMDILPFAAAWLLYSYIIHQLILFMQFGKTAGNSLLAPLWHCFRGALPLLGISLVLGTASLLLFSLCTSISIMWAGILALILQQGYHLISCVMRIWGISAKFDLWHHQAHKRAEE</sequence>
<name>A0A7X3IRJ7_9BACL</name>
<feature type="transmembrane region" description="Helical" evidence="1">
    <location>
        <begin position="208"/>
        <end position="228"/>
    </location>
</feature>
<keyword evidence="1" id="KW-1133">Transmembrane helix</keyword>
<keyword evidence="1" id="KW-0472">Membrane</keyword>
<keyword evidence="1" id="KW-0812">Transmembrane</keyword>
<feature type="transmembrane region" description="Helical" evidence="1">
    <location>
        <begin position="126"/>
        <end position="146"/>
    </location>
</feature>
<keyword evidence="3" id="KW-1185">Reference proteome</keyword>
<organism evidence="2 3">
    <name type="scientific">Paenibacillus dendrobii</name>
    <dbReference type="NCBI Taxonomy" id="2691084"/>
    <lineage>
        <taxon>Bacteria</taxon>
        <taxon>Bacillati</taxon>
        <taxon>Bacillota</taxon>
        <taxon>Bacilli</taxon>
        <taxon>Bacillales</taxon>
        <taxon>Paenibacillaceae</taxon>
        <taxon>Paenibacillus</taxon>
    </lineage>
</organism>
<feature type="transmembrane region" description="Helical" evidence="1">
    <location>
        <begin position="78"/>
        <end position="105"/>
    </location>
</feature>
<comment type="caution">
    <text evidence="2">The sequence shown here is derived from an EMBL/GenBank/DDBJ whole genome shotgun (WGS) entry which is preliminary data.</text>
</comment>
<evidence type="ECO:0008006" key="4">
    <source>
        <dbReference type="Google" id="ProtNLM"/>
    </source>
</evidence>
<proteinExistence type="predicted"/>
<feature type="transmembrane region" description="Helical" evidence="1">
    <location>
        <begin position="16"/>
        <end position="37"/>
    </location>
</feature>